<gene>
    <name evidence="11" type="ORF">Scaly_2805700</name>
</gene>
<dbReference type="InterPro" id="IPR002401">
    <property type="entry name" value="Cyt_P450_E_grp-I"/>
</dbReference>
<protein>
    <submittedName>
        <fullName evidence="11">Cytochrome</fullName>
    </submittedName>
</protein>
<accession>A0AAW2IUA1</accession>
<evidence type="ECO:0000256" key="8">
    <source>
        <dbReference type="ARBA" id="ARBA00023004"/>
    </source>
</evidence>
<evidence type="ECO:0000256" key="1">
    <source>
        <dbReference type="ARBA" id="ARBA00004167"/>
    </source>
</evidence>
<dbReference type="Gene3D" id="1.10.630.10">
    <property type="entry name" value="Cytochrome P450"/>
    <property type="match status" value="1"/>
</dbReference>
<dbReference type="GO" id="GO:0020037">
    <property type="term" value="F:heme binding"/>
    <property type="evidence" value="ECO:0007669"/>
    <property type="project" value="InterPro"/>
</dbReference>
<comment type="caution">
    <text evidence="11">The sequence shown here is derived from an EMBL/GenBank/DDBJ whole genome shotgun (WGS) entry which is preliminary data.</text>
</comment>
<keyword evidence="6" id="KW-1133">Transmembrane helix</keyword>
<dbReference type="GO" id="GO:0005506">
    <property type="term" value="F:iron ion binding"/>
    <property type="evidence" value="ECO:0007669"/>
    <property type="project" value="InterPro"/>
</dbReference>
<evidence type="ECO:0000256" key="10">
    <source>
        <dbReference type="ARBA" id="ARBA00023136"/>
    </source>
</evidence>
<evidence type="ECO:0000256" key="2">
    <source>
        <dbReference type="ARBA" id="ARBA00010617"/>
    </source>
</evidence>
<keyword evidence="10" id="KW-0472">Membrane</keyword>
<comment type="subcellular location">
    <subcellularLocation>
        <location evidence="1">Membrane</location>
        <topology evidence="1">Single-pass membrane protein</topology>
    </subcellularLocation>
</comment>
<name>A0AAW2IUA1_9LAMI</name>
<keyword evidence="3" id="KW-0349">Heme</keyword>
<dbReference type="SUPFAM" id="SSF48264">
    <property type="entry name" value="Cytochrome P450"/>
    <property type="match status" value="1"/>
</dbReference>
<evidence type="ECO:0000256" key="5">
    <source>
        <dbReference type="ARBA" id="ARBA00022723"/>
    </source>
</evidence>
<dbReference type="PANTHER" id="PTHR47947">
    <property type="entry name" value="CYTOCHROME P450 82C3-RELATED"/>
    <property type="match status" value="1"/>
</dbReference>
<dbReference type="PRINTS" id="PR00463">
    <property type="entry name" value="EP450I"/>
</dbReference>
<reference evidence="11" key="1">
    <citation type="submission" date="2020-06" db="EMBL/GenBank/DDBJ databases">
        <authorList>
            <person name="Li T."/>
            <person name="Hu X."/>
            <person name="Zhang T."/>
            <person name="Song X."/>
            <person name="Zhang H."/>
            <person name="Dai N."/>
            <person name="Sheng W."/>
            <person name="Hou X."/>
            <person name="Wei L."/>
        </authorList>
    </citation>
    <scope>NUCLEOTIDE SEQUENCE</scope>
    <source>
        <strain evidence="11">KEN8</strain>
        <tissue evidence="11">Leaf</tissue>
    </source>
</reference>
<dbReference type="PANTHER" id="PTHR47947:SF62">
    <property type="entry name" value="CYTOCHROME P450, FAMILY 81, SUBFAMILY D, POLYPEPTIDE 5"/>
    <property type="match status" value="1"/>
</dbReference>
<keyword evidence="7" id="KW-0560">Oxidoreductase</keyword>
<reference evidence="11" key="2">
    <citation type="journal article" date="2024" name="Plant">
        <title>Genomic evolution and insights into agronomic trait innovations of Sesamum species.</title>
        <authorList>
            <person name="Miao H."/>
            <person name="Wang L."/>
            <person name="Qu L."/>
            <person name="Liu H."/>
            <person name="Sun Y."/>
            <person name="Le M."/>
            <person name="Wang Q."/>
            <person name="Wei S."/>
            <person name="Zheng Y."/>
            <person name="Lin W."/>
            <person name="Duan Y."/>
            <person name="Cao H."/>
            <person name="Xiong S."/>
            <person name="Wang X."/>
            <person name="Wei L."/>
            <person name="Li C."/>
            <person name="Ma Q."/>
            <person name="Ju M."/>
            <person name="Zhao R."/>
            <person name="Li G."/>
            <person name="Mu C."/>
            <person name="Tian Q."/>
            <person name="Mei H."/>
            <person name="Zhang T."/>
            <person name="Gao T."/>
            <person name="Zhang H."/>
        </authorList>
    </citation>
    <scope>NUCLEOTIDE SEQUENCE</scope>
    <source>
        <strain evidence="11">KEN8</strain>
    </source>
</reference>
<comment type="similarity">
    <text evidence="2">Belongs to the cytochrome P450 family.</text>
</comment>
<dbReference type="InterPro" id="IPR001128">
    <property type="entry name" value="Cyt_P450"/>
</dbReference>
<evidence type="ECO:0000256" key="6">
    <source>
        <dbReference type="ARBA" id="ARBA00022989"/>
    </source>
</evidence>
<keyword evidence="4" id="KW-0812">Transmembrane</keyword>
<dbReference type="Pfam" id="PF00067">
    <property type="entry name" value="p450"/>
    <property type="match status" value="1"/>
</dbReference>
<dbReference type="GO" id="GO:0016705">
    <property type="term" value="F:oxidoreductase activity, acting on paired donors, with incorporation or reduction of molecular oxygen"/>
    <property type="evidence" value="ECO:0007669"/>
    <property type="project" value="InterPro"/>
</dbReference>
<dbReference type="EMBL" id="JACGWM010001909">
    <property type="protein sequence ID" value="KAL0285869.1"/>
    <property type="molecule type" value="Genomic_DNA"/>
</dbReference>
<evidence type="ECO:0000256" key="7">
    <source>
        <dbReference type="ARBA" id="ARBA00023002"/>
    </source>
</evidence>
<sequence length="147" mass="16470">MTGYASRWNRHISSDHRMGNVCSSKPPEKLDKARVEIDNHIGNNRLVNESDLPKLPYLQNIMLETFRLFPAAPLLVPHEASGDCTLGGYDIPRGTIILVNAWAIHRDPFVWNDPTSFIPSVLKEPEKLDPRSCCRLGWEGGHAPAMA</sequence>
<dbReference type="AlphaFoldDB" id="A0AAW2IUA1"/>
<keyword evidence="9" id="KW-0503">Monooxygenase</keyword>
<dbReference type="InterPro" id="IPR050651">
    <property type="entry name" value="Plant_Cytochrome_P450_Monoox"/>
</dbReference>
<evidence type="ECO:0000256" key="4">
    <source>
        <dbReference type="ARBA" id="ARBA00022692"/>
    </source>
</evidence>
<dbReference type="GO" id="GO:0004497">
    <property type="term" value="F:monooxygenase activity"/>
    <property type="evidence" value="ECO:0007669"/>
    <property type="project" value="UniProtKB-KW"/>
</dbReference>
<evidence type="ECO:0000256" key="9">
    <source>
        <dbReference type="ARBA" id="ARBA00023033"/>
    </source>
</evidence>
<keyword evidence="8" id="KW-0408">Iron</keyword>
<evidence type="ECO:0000256" key="3">
    <source>
        <dbReference type="ARBA" id="ARBA00022617"/>
    </source>
</evidence>
<dbReference type="InterPro" id="IPR036396">
    <property type="entry name" value="Cyt_P450_sf"/>
</dbReference>
<organism evidence="11">
    <name type="scientific">Sesamum calycinum</name>
    <dbReference type="NCBI Taxonomy" id="2727403"/>
    <lineage>
        <taxon>Eukaryota</taxon>
        <taxon>Viridiplantae</taxon>
        <taxon>Streptophyta</taxon>
        <taxon>Embryophyta</taxon>
        <taxon>Tracheophyta</taxon>
        <taxon>Spermatophyta</taxon>
        <taxon>Magnoliopsida</taxon>
        <taxon>eudicotyledons</taxon>
        <taxon>Gunneridae</taxon>
        <taxon>Pentapetalae</taxon>
        <taxon>asterids</taxon>
        <taxon>lamiids</taxon>
        <taxon>Lamiales</taxon>
        <taxon>Pedaliaceae</taxon>
        <taxon>Sesamum</taxon>
    </lineage>
</organism>
<dbReference type="GO" id="GO:0016020">
    <property type="term" value="C:membrane"/>
    <property type="evidence" value="ECO:0007669"/>
    <property type="project" value="UniProtKB-SubCell"/>
</dbReference>
<evidence type="ECO:0000313" key="11">
    <source>
        <dbReference type="EMBL" id="KAL0285869.1"/>
    </source>
</evidence>
<keyword evidence="5" id="KW-0479">Metal-binding</keyword>
<proteinExistence type="inferred from homology"/>